<dbReference type="EMBL" id="RAWG01000048">
    <property type="protein sequence ID" value="RKH44524.1"/>
    <property type="molecule type" value="Genomic_DNA"/>
</dbReference>
<name>A0A3A8NYG1_9BACT</name>
<dbReference type="OrthoDB" id="5522441at2"/>
<comment type="caution">
    <text evidence="1">The sequence shown here is derived from an EMBL/GenBank/DDBJ whole genome shotgun (WGS) entry which is preliminary data.</text>
</comment>
<reference evidence="2" key="1">
    <citation type="submission" date="2018-09" db="EMBL/GenBank/DDBJ databases">
        <authorList>
            <person name="Livingstone P.G."/>
            <person name="Whitworth D.E."/>
        </authorList>
    </citation>
    <scope>NUCLEOTIDE SEQUENCE [LARGE SCALE GENOMIC DNA]</scope>
    <source>
        <strain evidence="2">CA040B</strain>
    </source>
</reference>
<dbReference type="RefSeq" id="WP_120625090.1">
    <property type="nucleotide sequence ID" value="NZ_RAWG01000048.1"/>
</dbReference>
<gene>
    <name evidence="1" type="ORF">D7X12_10270</name>
</gene>
<evidence type="ECO:0000313" key="2">
    <source>
        <dbReference type="Proteomes" id="UP000273405"/>
    </source>
</evidence>
<accession>A0A3A8NYG1</accession>
<proteinExistence type="predicted"/>
<sequence length="151" mass="16918">MHAEDLLTLDPTAQAVAAATERLPEPTTAMRDTLRRTLTASLRAPVAGLWPALLLEARAKADVRYVEPATSHRPVVGPVLVFAKRTFRGAFQPFINEVLRRQVHFNEAILDALTVVIENQREHARSQALWRRELDARLKQLEKDDPGASSH</sequence>
<organism evidence="1 2">
    <name type="scientific">Corallococcus sicarius</name>
    <dbReference type="NCBI Taxonomy" id="2316726"/>
    <lineage>
        <taxon>Bacteria</taxon>
        <taxon>Pseudomonadati</taxon>
        <taxon>Myxococcota</taxon>
        <taxon>Myxococcia</taxon>
        <taxon>Myxococcales</taxon>
        <taxon>Cystobacterineae</taxon>
        <taxon>Myxococcaceae</taxon>
        <taxon>Corallococcus</taxon>
    </lineage>
</organism>
<evidence type="ECO:0000313" key="1">
    <source>
        <dbReference type="EMBL" id="RKH44524.1"/>
    </source>
</evidence>
<dbReference type="Proteomes" id="UP000273405">
    <property type="component" value="Unassembled WGS sequence"/>
</dbReference>
<keyword evidence="2" id="KW-1185">Reference proteome</keyword>
<protein>
    <submittedName>
        <fullName evidence="1">Uncharacterized protein</fullName>
    </submittedName>
</protein>
<dbReference type="AlphaFoldDB" id="A0A3A8NYG1"/>